<dbReference type="GO" id="GO:0008236">
    <property type="term" value="F:serine-type peptidase activity"/>
    <property type="evidence" value="ECO:0007669"/>
    <property type="project" value="UniProtKB-KW"/>
</dbReference>
<dbReference type="AlphaFoldDB" id="A0A076MQE2"/>
<dbReference type="SUPFAM" id="SSF52317">
    <property type="entry name" value="Class I glutamine amidotransferase-like"/>
    <property type="match status" value="1"/>
</dbReference>
<dbReference type="OrthoDB" id="9778515at2"/>
<name>A0A076MQE2_AMYME</name>
<dbReference type="RefSeq" id="WP_017987904.1">
    <property type="nucleotide sequence ID" value="NZ_AQUL01000002.1"/>
</dbReference>
<keyword evidence="3" id="KW-0378">Hydrolase</keyword>
<dbReference type="Proteomes" id="UP000062973">
    <property type="component" value="Chromosome"/>
</dbReference>
<reference evidence="5 6" key="1">
    <citation type="submission" date="2014-07" db="EMBL/GenBank/DDBJ databases">
        <title>Whole Genome Sequence of the Amycolatopsis methanolica 239.</title>
        <authorList>
            <person name="Tang B."/>
        </authorList>
    </citation>
    <scope>NUCLEOTIDE SEQUENCE [LARGE SCALE GENOMIC DNA]</scope>
    <source>
        <strain evidence="5 6">239</strain>
    </source>
</reference>
<evidence type="ECO:0000256" key="2">
    <source>
        <dbReference type="ARBA" id="ARBA00022670"/>
    </source>
</evidence>
<gene>
    <name evidence="5" type="ORF">AMETH_2817</name>
</gene>
<dbReference type="eggNOG" id="COG3340">
    <property type="taxonomic scope" value="Bacteria"/>
</dbReference>
<dbReference type="PANTHER" id="PTHR20842:SF0">
    <property type="entry name" value="ALPHA-ASPARTYL DIPEPTIDASE"/>
    <property type="match status" value="1"/>
</dbReference>
<protein>
    <submittedName>
        <fullName evidence="5">Peptidase S51 dipeptidase E</fullName>
    </submittedName>
</protein>
<proteinExistence type="inferred from homology"/>
<evidence type="ECO:0000256" key="3">
    <source>
        <dbReference type="ARBA" id="ARBA00022801"/>
    </source>
</evidence>
<dbReference type="HOGENOM" id="CLU_067063_1_0_11"/>
<evidence type="ECO:0000313" key="6">
    <source>
        <dbReference type="Proteomes" id="UP000062973"/>
    </source>
</evidence>
<comment type="similarity">
    <text evidence="1">Belongs to the peptidase S51 family.</text>
</comment>
<evidence type="ECO:0000313" key="5">
    <source>
        <dbReference type="EMBL" id="AIJ22909.1"/>
    </source>
</evidence>
<sequence length="247" mass="26186">MTADEPTILATSGGVRASARLDWEVGPLTRYAVELAGVTGRAPRVCFLGTACGDDRRLTAAFYENAWREGWAGSHVALLPMPNVADLAGHLLSQDVIWVWGGSVAGLLALWRLHGLDAVMRDAWQAGVVLTGVSAGSICWHTGGTTDSFGPELRPVTNGLGLLAWSNGVHHDSEPARRPLFQSLVADGTLPPGYATDDGAGLLYRGGELAGALAERDRAGAFRVERGPDGGAVETPLDVRRIRLRTR</sequence>
<dbReference type="PANTHER" id="PTHR20842">
    <property type="entry name" value="PROTEASE S51 ALPHA-ASPARTYL DIPEPTIDASE"/>
    <property type="match status" value="1"/>
</dbReference>
<keyword evidence="2" id="KW-0645">Protease</keyword>
<dbReference type="PATRIC" id="fig|1068978.7.peg.3007"/>
<dbReference type="InterPro" id="IPR005320">
    <property type="entry name" value="Peptidase_S51"/>
</dbReference>
<dbReference type="EMBL" id="CP009110">
    <property type="protein sequence ID" value="AIJ22909.1"/>
    <property type="molecule type" value="Genomic_DNA"/>
</dbReference>
<dbReference type="STRING" id="1068978.AMETH_2817"/>
<dbReference type="InterPro" id="IPR029062">
    <property type="entry name" value="Class_I_gatase-like"/>
</dbReference>
<dbReference type="KEGG" id="amq:AMETH_2817"/>
<accession>A0A076MQE2</accession>
<dbReference type="CDD" id="cd03146">
    <property type="entry name" value="GAT1_Peptidase_E"/>
    <property type="match status" value="1"/>
</dbReference>
<keyword evidence="4" id="KW-0720">Serine protease</keyword>
<evidence type="ECO:0000256" key="1">
    <source>
        <dbReference type="ARBA" id="ARBA00006534"/>
    </source>
</evidence>
<evidence type="ECO:0000256" key="4">
    <source>
        <dbReference type="ARBA" id="ARBA00022825"/>
    </source>
</evidence>
<organism evidence="5 6">
    <name type="scientific">Amycolatopsis methanolica 239</name>
    <dbReference type="NCBI Taxonomy" id="1068978"/>
    <lineage>
        <taxon>Bacteria</taxon>
        <taxon>Bacillati</taxon>
        <taxon>Actinomycetota</taxon>
        <taxon>Actinomycetes</taxon>
        <taxon>Pseudonocardiales</taxon>
        <taxon>Pseudonocardiaceae</taxon>
        <taxon>Amycolatopsis</taxon>
        <taxon>Amycolatopsis methanolica group</taxon>
    </lineage>
</organism>
<keyword evidence="6" id="KW-1185">Reference proteome</keyword>
<dbReference type="Gene3D" id="3.40.50.880">
    <property type="match status" value="1"/>
</dbReference>
<dbReference type="Pfam" id="PF03575">
    <property type="entry name" value="Peptidase_S51"/>
    <property type="match status" value="1"/>
</dbReference>
<dbReference type="GO" id="GO:0006508">
    <property type="term" value="P:proteolysis"/>
    <property type="evidence" value="ECO:0007669"/>
    <property type="project" value="UniProtKB-KW"/>
</dbReference>